<dbReference type="Proteomes" id="UP000316988">
    <property type="component" value="Unassembled WGS sequence"/>
</dbReference>
<sequence>MTREPMNSAPAGGGEPRGCDVADLAVFHGFLLTLFDDAQRWVTESAEAPPRHVARMTRHLDHVVAILHDHHHGEDLVLWDRLSGRAPGCVLHVDAMRRQHESIAARAEALSADVERWRETASEPERQRVVASLEALVSELREHLGQEENVIAPVAAVELTQSEWDELAEHGRRAVPRERLLLQLGLMLDALSPDDAAHLLASLPVPVRMMWAAFGVRVYRRQRARLERRSPSEAA</sequence>
<evidence type="ECO:0000313" key="2">
    <source>
        <dbReference type="EMBL" id="TSD68328.1"/>
    </source>
</evidence>
<evidence type="ECO:0000259" key="1">
    <source>
        <dbReference type="Pfam" id="PF01814"/>
    </source>
</evidence>
<accession>A0A554SPT6</accession>
<comment type="caution">
    <text evidence="2">The sequence shown here is derived from an EMBL/GenBank/DDBJ whole genome shotgun (WGS) entry which is preliminary data.</text>
</comment>
<dbReference type="CDD" id="cd12108">
    <property type="entry name" value="Hr-like"/>
    <property type="match status" value="1"/>
</dbReference>
<organism evidence="2 3">
    <name type="scientific">Aeromicrobium piscarium</name>
    <dbReference type="NCBI Taxonomy" id="2590901"/>
    <lineage>
        <taxon>Bacteria</taxon>
        <taxon>Bacillati</taxon>
        <taxon>Actinomycetota</taxon>
        <taxon>Actinomycetes</taxon>
        <taxon>Propionibacteriales</taxon>
        <taxon>Nocardioidaceae</taxon>
        <taxon>Aeromicrobium</taxon>
    </lineage>
</organism>
<feature type="domain" description="Hemerythrin-like" evidence="1">
    <location>
        <begin position="23"/>
        <end position="154"/>
    </location>
</feature>
<dbReference type="InterPro" id="IPR012312">
    <property type="entry name" value="Hemerythrin-like"/>
</dbReference>
<dbReference type="OrthoDB" id="5197650at2"/>
<dbReference type="EMBL" id="VLNT01000001">
    <property type="protein sequence ID" value="TSD68328.1"/>
    <property type="molecule type" value="Genomic_DNA"/>
</dbReference>
<dbReference type="Gene3D" id="1.20.120.520">
    <property type="entry name" value="nmb1532 protein domain like"/>
    <property type="match status" value="1"/>
</dbReference>
<dbReference type="Pfam" id="PF01814">
    <property type="entry name" value="Hemerythrin"/>
    <property type="match status" value="1"/>
</dbReference>
<protein>
    <submittedName>
        <fullName evidence="2">Hemerythrin domain-containing protein</fullName>
    </submittedName>
</protein>
<name>A0A554SPT6_9ACTN</name>
<proteinExistence type="predicted"/>
<gene>
    <name evidence="2" type="ORF">FNM00_01665</name>
</gene>
<reference evidence="2 3" key="1">
    <citation type="submission" date="2019-07" db="EMBL/GenBank/DDBJ databases">
        <authorList>
            <person name="Zhao L.H."/>
        </authorList>
    </citation>
    <scope>NUCLEOTIDE SEQUENCE [LARGE SCALE GENOMIC DNA]</scope>
    <source>
        <strain evidence="2 3">Co35</strain>
    </source>
</reference>
<evidence type="ECO:0000313" key="3">
    <source>
        <dbReference type="Proteomes" id="UP000316988"/>
    </source>
</evidence>
<dbReference type="AlphaFoldDB" id="A0A554SPT6"/>
<keyword evidence="3" id="KW-1185">Reference proteome</keyword>